<evidence type="ECO:0000256" key="7">
    <source>
        <dbReference type="SAM" id="Phobius"/>
    </source>
</evidence>
<dbReference type="GO" id="GO:0016020">
    <property type="term" value="C:membrane"/>
    <property type="evidence" value="ECO:0007669"/>
    <property type="project" value="UniProtKB-SubCell"/>
</dbReference>
<feature type="transmembrane region" description="Helical" evidence="7">
    <location>
        <begin position="129"/>
        <end position="151"/>
    </location>
</feature>
<evidence type="ECO:0000256" key="6">
    <source>
        <dbReference type="SAM" id="MobiDB-lite"/>
    </source>
</evidence>
<feature type="transmembrane region" description="Helical" evidence="7">
    <location>
        <begin position="95"/>
        <end position="117"/>
    </location>
</feature>
<dbReference type="Pfam" id="PF20684">
    <property type="entry name" value="Fung_rhodopsin"/>
    <property type="match status" value="1"/>
</dbReference>
<evidence type="ECO:0000256" key="4">
    <source>
        <dbReference type="ARBA" id="ARBA00023136"/>
    </source>
</evidence>
<evidence type="ECO:0000256" key="3">
    <source>
        <dbReference type="ARBA" id="ARBA00022989"/>
    </source>
</evidence>
<evidence type="ECO:0000259" key="8">
    <source>
        <dbReference type="Pfam" id="PF20684"/>
    </source>
</evidence>
<feature type="domain" description="Rhodopsin" evidence="8">
    <location>
        <begin position="35"/>
        <end position="277"/>
    </location>
</feature>
<dbReference type="AlphaFoldDB" id="A0A2V1DY71"/>
<feature type="transmembrane region" description="Helical" evidence="7">
    <location>
        <begin position="53"/>
        <end position="75"/>
    </location>
</feature>
<feature type="transmembrane region" description="Helical" evidence="7">
    <location>
        <begin position="253"/>
        <end position="271"/>
    </location>
</feature>
<evidence type="ECO:0000256" key="2">
    <source>
        <dbReference type="ARBA" id="ARBA00022692"/>
    </source>
</evidence>
<protein>
    <recommendedName>
        <fullName evidence="8">Rhodopsin domain-containing protein</fullName>
    </recommendedName>
</protein>
<dbReference type="InterPro" id="IPR049326">
    <property type="entry name" value="Rhodopsin_dom_fungi"/>
</dbReference>
<comment type="similarity">
    <text evidence="5">Belongs to the SAT4 family.</text>
</comment>
<reference evidence="9 10" key="1">
    <citation type="journal article" date="2018" name="Sci. Rep.">
        <title>Comparative genomics provides insights into the lifestyle and reveals functional heterogeneity of dark septate endophytic fungi.</title>
        <authorList>
            <person name="Knapp D.G."/>
            <person name="Nemeth J.B."/>
            <person name="Barry K."/>
            <person name="Hainaut M."/>
            <person name="Henrissat B."/>
            <person name="Johnson J."/>
            <person name="Kuo A."/>
            <person name="Lim J.H.P."/>
            <person name="Lipzen A."/>
            <person name="Nolan M."/>
            <person name="Ohm R.A."/>
            <person name="Tamas L."/>
            <person name="Grigoriev I.V."/>
            <person name="Spatafora J.W."/>
            <person name="Nagy L.G."/>
            <person name="Kovacs G.M."/>
        </authorList>
    </citation>
    <scope>NUCLEOTIDE SEQUENCE [LARGE SCALE GENOMIC DNA]</scope>
    <source>
        <strain evidence="9 10">DSE2036</strain>
    </source>
</reference>
<name>A0A2V1DY71_9PLEO</name>
<dbReference type="EMBL" id="KZ805345">
    <property type="protein sequence ID" value="PVI02274.1"/>
    <property type="molecule type" value="Genomic_DNA"/>
</dbReference>
<feature type="transmembrane region" description="Helical" evidence="7">
    <location>
        <begin position="211"/>
        <end position="233"/>
    </location>
</feature>
<keyword evidence="4 7" id="KW-0472">Membrane</keyword>
<evidence type="ECO:0000313" key="10">
    <source>
        <dbReference type="Proteomes" id="UP000244855"/>
    </source>
</evidence>
<dbReference type="STRING" id="97972.A0A2V1DY71"/>
<sequence length="411" mass="46099">MADATSPGSDVDRAWHILVPCGILLGLSLPIYTTRMYSRIHLVSTFGWADYTATLSETMAVIWYALTVAAAYHGLGHHVNYVSTQDRAYIIRVLFFTNLLWLWTTNLLRISTALLLLQLNKDSRWWKRVLQTTIVAQIVFMVGATTVQLTVCRPLRVQLGYPVSEPKCFPVFAIHIYGYTYNIYNVLCDLLFSIMPAALIWQLHRPKSEKILICCLMATWLIASSMAIVKMVTVMGGNPYSTDTAYDNLRMNLYFGIEILLGTLAASLPCLKAPIRKVLQHVGILRRQNDPTASSNGFKNFANASHIARQLREIALQTLSRSFSRTTAKRPTHIRQSDSKKQPQSTVVTLEDELSRRTGVAQKTRDMKLSTLDDAVRSAAPPAFASLLDIIGYLNSHRNLATLEARFSVDA</sequence>
<organism evidence="9 10">
    <name type="scientific">Periconia macrospinosa</name>
    <dbReference type="NCBI Taxonomy" id="97972"/>
    <lineage>
        <taxon>Eukaryota</taxon>
        <taxon>Fungi</taxon>
        <taxon>Dikarya</taxon>
        <taxon>Ascomycota</taxon>
        <taxon>Pezizomycotina</taxon>
        <taxon>Dothideomycetes</taxon>
        <taxon>Pleosporomycetidae</taxon>
        <taxon>Pleosporales</taxon>
        <taxon>Massarineae</taxon>
        <taxon>Periconiaceae</taxon>
        <taxon>Periconia</taxon>
    </lineage>
</organism>
<feature type="transmembrane region" description="Helical" evidence="7">
    <location>
        <begin position="14"/>
        <end position="32"/>
    </location>
</feature>
<evidence type="ECO:0000256" key="1">
    <source>
        <dbReference type="ARBA" id="ARBA00004141"/>
    </source>
</evidence>
<keyword evidence="10" id="KW-1185">Reference proteome</keyword>
<gene>
    <name evidence="9" type="ORF">DM02DRAFT_653739</name>
</gene>
<comment type="subcellular location">
    <subcellularLocation>
        <location evidence="1">Membrane</location>
        <topology evidence="1">Multi-pass membrane protein</topology>
    </subcellularLocation>
</comment>
<feature type="region of interest" description="Disordered" evidence="6">
    <location>
        <begin position="326"/>
        <end position="350"/>
    </location>
</feature>
<keyword evidence="3 7" id="KW-1133">Transmembrane helix</keyword>
<evidence type="ECO:0000256" key="5">
    <source>
        <dbReference type="ARBA" id="ARBA00038359"/>
    </source>
</evidence>
<dbReference type="Proteomes" id="UP000244855">
    <property type="component" value="Unassembled WGS sequence"/>
</dbReference>
<dbReference type="PANTHER" id="PTHR33048:SF129">
    <property type="entry name" value="INTEGRAL MEMBRANE PROTEIN-RELATED"/>
    <property type="match status" value="1"/>
</dbReference>
<dbReference type="PANTHER" id="PTHR33048">
    <property type="entry name" value="PTH11-LIKE INTEGRAL MEMBRANE PROTEIN (AFU_ORTHOLOGUE AFUA_5G11245)"/>
    <property type="match status" value="1"/>
</dbReference>
<accession>A0A2V1DY71</accession>
<dbReference type="OrthoDB" id="5278984at2759"/>
<evidence type="ECO:0000313" key="9">
    <source>
        <dbReference type="EMBL" id="PVI02274.1"/>
    </source>
</evidence>
<keyword evidence="2 7" id="KW-0812">Transmembrane</keyword>
<dbReference type="InterPro" id="IPR052337">
    <property type="entry name" value="SAT4-like"/>
</dbReference>
<proteinExistence type="inferred from homology"/>